<comment type="caution">
    <text evidence="18">The sequence shown here is derived from an EMBL/GenBank/DDBJ whole genome shotgun (WGS) entry which is preliminary data.</text>
</comment>
<dbReference type="CDD" id="cd11660">
    <property type="entry name" value="SANT_TRF"/>
    <property type="match status" value="1"/>
</dbReference>
<feature type="domain" description="Chromo" evidence="14">
    <location>
        <begin position="679"/>
        <end position="741"/>
    </location>
</feature>
<keyword evidence="9" id="KW-0067">ATP-binding</keyword>
<evidence type="ECO:0000256" key="3">
    <source>
        <dbReference type="ARBA" id="ARBA00022723"/>
    </source>
</evidence>
<dbReference type="SMART" id="SM00298">
    <property type="entry name" value="CHROMO"/>
    <property type="match status" value="2"/>
</dbReference>
<gene>
    <name evidence="18" type="ORF">POM88_031914</name>
</gene>
<dbReference type="PROSITE" id="PS50013">
    <property type="entry name" value="CHROMO_2"/>
    <property type="match status" value="2"/>
</dbReference>
<evidence type="ECO:0000256" key="9">
    <source>
        <dbReference type="ARBA" id="ARBA00022840"/>
    </source>
</evidence>
<keyword evidence="10" id="KW-0175">Coiled coil</keyword>
<dbReference type="InterPro" id="IPR001650">
    <property type="entry name" value="Helicase_C-like"/>
</dbReference>
<sequence>MKDNAPVNSKMINKNWVLKRKRGKHPYSPDTFSGGRTNVVPSEPAENASSELNLKTERTSRRISRKKKGNDGYFYECVVCDLGGNLLCCDSCPRTYHLQCLDPPLKRIPNGKWQCPTCSVSHDTKNNLDFISKRETTKLTQKDSDVGNGSVDMDQLSSVLGSSNLRKKRSSGKGKFSTSQAIHSIGEKLVPIDVVSSNKPGHLLSDGSVEGSSSILKVFNDNLPEMSPIAELKQTKSVSLAEASQASLVDSEKNEGTSEKNFGLSNNVGSPAKEVVPVLDAATRKDRKRKYKFYVGSNLKKTKNGEDSCAVSILEKQEAVENSASHQTKKLHLKRELKEKSSSFQKRESKENSVGPRRSRSHRKRKDVSPVAAASLSKNDKDTEKDIPLNDEMVSAEMGRNEHRAEKLVVDILACEDISNAQQVDRVLGCRVRGGELHSLKCGTVVERHDQPAKRSVSLDVSCRTPEKIRSCDPLLDAGATENSSKSAEDNLNQFDAAEIVNKGSESDKNSIDKKSMVKECSEGNCVDAMTSDIKVTDSNVLNSKNEGICAVILSTEDLARTGGKKAMRESTDFNSDNDEITERLEMSLPQENADAQVDLEISTNCVPETTMKDDLSEFASSNGVVDEYEFLVKWVGKSHLHNSWVSESHLKVLSKRKLDNYKAKYGRSLMDISDERWKRPQRVIALHSAAEGLDEVLVKWTALSYDDCTWERVDEPVIARSSRLIDLFKQFEHRTLQNDATDNDMRKGKRGCQQGEIMPLMEQPKELLGGSLFPHQLEALNWLRKCWCKGRNVILADEMGLGKTVSAGAFLSALYFEFKATLPCLVLVPLSTMPNWMAEFSLWAPDLNVVEYHGSAKARAMIREYEWHASNPSGFMPWEVLVVDEGHRLKNSSSKLFGMLNTFKFQHRVLLTGTPLQNNIGEMYNLLHFLQPDLFSSLSSFEEKFNDLATAEKVEELKKLVAPHMLRRLKKDVMQNIPPKTERMVPVELSSIQAEYYRAMLTKNYQLLRNIGKGVAQQSMLNIVMQLRKVCNHPYLIKGTEPESGSAEFLHEMRIKASAKLTLLHSMLKVLHKEGHRVLIFSQMTKLLDILEDYLNIEFGPGTFERVDGSVSVSDRQTAITRFNQDKSRFVFLLSTRSCGLGINLATADTVIIYDSDFNPHADIQAMNRAHRIGQSNRLLVFRLVVRASVEERILQLAKKKLMLDQLFVNKSGSQKEVEDILRWGTEELFNDSSSMPSKDAGENNGNKDEAALDIEPIRRRRAGGLGDVYKDKCTEGSSKIVWDENAILKLLDRSNIQDCSLDNTEGDGENDMLGSVKSLEWNDEPAEDQEISELLPVLNDDTCMHHSGKKEDDVVAVIKGNEWDRLLRDRWEKYQNEEEATLGRGKRLRKAISYREAYALHPAETPNEGGGNEEGEPQREYTPAGQALKAKFAKLRARQKEHLARRHAINTSDPVMESSGFGFETCLVPSSSAPGIDQMTNLDQHRSDDISIIDSGNKRQNLEALKMKPDLTQRLSKLSKYKMRSHVDFPVKAGDHSPNIGPLGHHLHGTSYTNSLPNNILLPVLGLCAPNANQMELSERNIYKSHSKQGGQGSKEGFPFDLGPSRETLNETDGKSLEHAPEKCEFPSTSLEAVQRRRKMSRPDTYYMQHALPFSQGSGPNHLERGPAISEFQEKLALPNLPFDQKLLPRFPFPTTNVRHPHPDLFPNLTLGSRAGNLSDSVQDFHAMPFLPNMKLPHEDTSRYAQQGVEVNPMLGLGQMPQTYSSLPENHRKVLENIMMRTGTGPSNFFKSKSMKDIWSEDELDFLWIGIRRHGRGNWNAILRDPRLKFSKFKTAEDLFCRWEEEQHKILDMPALPVQKSFKSSKSGKSPVFPEISDAMMSRALHGSKFAGPPKFQSHLTDMKLGFSNQQSSFPQFEPSEQHGLPDDHFALHPTWNADNLQRSFSGVPSVRPCDRPGTSAVRNEQPFLLDMLGASSLVSVGMNSSSNFDLQKQGNVLRDSRSWKLPSFLDNSLNILRESNNFGSGKSKISSLLADSRRGQNMFHSKLKDVAGSSSKKDLPHWLREAVVGPAKPEPGLPPVVSAIAQSVRILYGDSDPIIPPFLAPGLPPVRPKDPRRRLRKRKRRRAQMFKQFPEDIAGTSHSFENNLPAGTIGSKSLLQAKYPVPLIPQLSALTSGHPCGESKLNTPPVNANVPNSSSVSVYPDTQKKMKMTLSSDVLQLVTSCVAPGLQETNTTSPETKVPLPESVEEVMIPVPEDVCEEKIGMDITCTGISSPLTEDNAEQTESRDPNETHSDPIRPKAEETSSEKTVLDHGGSEQES</sequence>
<evidence type="ECO:0000256" key="2">
    <source>
        <dbReference type="ARBA" id="ARBA00007025"/>
    </source>
</evidence>
<dbReference type="InterPro" id="IPR000953">
    <property type="entry name" value="Chromo/chromo_shadow_dom"/>
</dbReference>
<evidence type="ECO:0000256" key="13">
    <source>
        <dbReference type="SAM" id="MobiDB-lite"/>
    </source>
</evidence>
<feature type="domain" description="Chromo" evidence="14">
    <location>
        <begin position="606"/>
        <end position="665"/>
    </location>
</feature>
<dbReference type="SMART" id="SM00249">
    <property type="entry name" value="PHD"/>
    <property type="match status" value="1"/>
</dbReference>
<dbReference type="InterPro" id="IPR009463">
    <property type="entry name" value="DUF1087"/>
</dbReference>
<keyword evidence="8" id="KW-0862">Zinc</keyword>
<dbReference type="Gene3D" id="2.40.50.40">
    <property type="match status" value="2"/>
</dbReference>
<evidence type="ECO:0000256" key="7">
    <source>
        <dbReference type="ARBA" id="ARBA00022801"/>
    </source>
</evidence>
<feature type="region of interest" description="Disordered" evidence="13">
    <location>
        <begin position="2274"/>
        <end position="2324"/>
    </location>
</feature>
<dbReference type="SUPFAM" id="SSF54160">
    <property type="entry name" value="Chromo domain-like"/>
    <property type="match status" value="2"/>
</dbReference>
<feature type="region of interest" description="Disordered" evidence="13">
    <location>
        <begin position="1402"/>
        <end position="1421"/>
    </location>
</feature>
<dbReference type="InterPro" id="IPR011011">
    <property type="entry name" value="Znf_FYVE_PHD"/>
</dbReference>
<dbReference type="Gene3D" id="1.10.10.60">
    <property type="entry name" value="Homeodomain-like"/>
    <property type="match status" value="1"/>
</dbReference>
<organism evidence="18 19">
    <name type="scientific">Heracleum sosnowskyi</name>
    <dbReference type="NCBI Taxonomy" id="360622"/>
    <lineage>
        <taxon>Eukaryota</taxon>
        <taxon>Viridiplantae</taxon>
        <taxon>Streptophyta</taxon>
        <taxon>Embryophyta</taxon>
        <taxon>Tracheophyta</taxon>
        <taxon>Spermatophyta</taxon>
        <taxon>Magnoliopsida</taxon>
        <taxon>eudicotyledons</taxon>
        <taxon>Gunneridae</taxon>
        <taxon>Pentapetalae</taxon>
        <taxon>asterids</taxon>
        <taxon>campanulids</taxon>
        <taxon>Apiales</taxon>
        <taxon>Apiaceae</taxon>
        <taxon>Apioideae</taxon>
        <taxon>apioid superclade</taxon>
        <taxon>Tordylieae</taxon>
        <taxon>Tordyliinae</taxon>
        <taxon>Heracleum</taxon>
    </lineage>
</organism>
<dbReference type="Pfam" id="PF00385">
    <property type="entry name" value="Chromo"/>
    <property type="match status" value="1"/>
</dbReference>
<keyword evidence="19" id="KW-1185">Reference proteome</keyword>
<proteinExistence type="inferred from homology"/>
<keyword evidence="5" id="KW-0547">Nucleotide-binding</keyword>
<dbReference type="EMBL" id="JAUIZM010000007">
    <property type="protein sequence ID" value="KAK1375721.1"/>
    <property type="molecule type" value="Genomic_DNA"/>
</dbReference>
<dbReference type="CDD" id="cd15532">
    <property type="entry name" value="PHD2_CHD_II"/>
    <property type="match status" value="1"/>
</dbReference>
<keyword evidence="11" id="KW-0539">Nucleus</keyword>
<evidence type="ECO:0000256" key="12">
    <source>
        <dbReference type="PROSITE-ProRule" id="PRU00146"/>
    </source>
</evidence>
<dbReference type="InterPro" id="IPR001965">
    <property type="entry name" value="Znf_PHD"/>
</dbReference>
<evidence type="ECO:0000256" key="11">
    <source>
        <dbReference type="ARBA" id="ARBA00023242"/>
    </source>
</evidence>
<dbReference type="CDD" id="cd18793">
    <property type="entry name" value="SF2_C_SNF"/>
    <property type="match status" value="1"/>
</dbReference>
<feature type="region of interest" description="Disordered" evidence="13">
    <location>
        <begin position="319"/>
        <end position="386"/>
    </location>
</feature>
<keyword evidence="4" id="KW-0677">Repeat</keyword>
<dbReference type="SUPFAM" id="SSF57903">
    <property type="entry name" value="FYVE/PHD zinc finger"/>
    <property type="match status" value="1"/>
</dbReference>
<feature type="compositionally biased region" description="Polar residues" evidence="13">
    <location>
        <begin position="30"/>
        <end position="40"/>
    </location>
</feature>
<dbReference type="PROSITE" id="PS51192">
    <property type="entry name" value="HELICASE_ATP_BIND_1"/>
    <property type="match status" value="1"/>
</dbReference>
<accession>A0AAD8MJJ1</accession>
<dbReference type="Proteomes" id="UP001237642">
    <property type="component" value="Unassembled WGS sequence"/>
</dbReference>
<feature type="region of interest" description="Disordered" evidence="13">
    <location>
        <begin position="2106"/>
        <end position="2128"/>
    </location>
</feature>
<dbReference type="SUPFAM" id="SSF46689">
    <property type="entry name" value="Homeodomain-like"/>
    <property type="match status" value="1"/>
</dbReference>
<evidence type="ECO:0000256" key="6">
    <source>
        <dbReference type="ARBA" id="ARBA00022771"/>
    </source>
</evidence>
<dbReference type="PANTHER" id="PTHR45623">
    <property type="entry name" value="CHROMODOMAIN-HELICASE-DNA-BINDING PROTEIN 3-RELATED-RELATED"/>
    <property type="match status" value="1"/>
</dbReference>
<dbReference type="SMART" id="SM01147">
    <property type="entry name" value="DUF1087"/>
    <property type="match status" value="1"/>
</dbReference>
<feature type="region of interest" description="Disordered" evidence="13">
    <location>
        <begin position="1587"/>
        <end position="1623"/>
    </location>
</feature>
<dbReference type="Gene3D" id="3.30.40.10">
    <property type="entry name" value="Zinc/RING finger domain, C3HC4 (zinc finger)"/>
    <property type="match status" value="1"/>
</dbReference>
<feature type="region of interest" description="Disordered" evidence="13">
    <location>
        <begin position="247"/>
        <end position="267"/>
    </location>
</feature>
<dbReference type="GO" id="GO:0016887">
    <property type="term" value="F:ATP hydrolysis activity"/>
    <property type="evidence" value="ECO:0007669"/>
    <property type="project" value="TreeGrafter"/>
</dbReference>
<evidence type="ECO:0000256" key="8">
    <source>
        <dbReference type="ARBA" id="ARBA00022833"/>
    </source>
</evidence>
<feature type="compositionally biased region" description="Basic residues" evidence="13">
    <location>
        <begin position="357"/>
        <end position="366"/>
    </location>
</feature>
<dbReference type="PROSITE" id="PS51194">
    <property type="entry name" value="HELICASE_CTER"/>
    <property type="match status" value="1"/>
</dbReference>
<evidence type="ECO:0000256" key="1">
    <source>
        <dbReference type="ARBA" id="ARBA00004123"/>
    </source>
</evidence>
<dbReference type="Pfam" id="PF06465">
    <property type="entry name" value="DUF1087"/>
    <property type="match status" value="1"/>
</dbReference>
<keyword evidence="6 12" id="KW-0863">Zinc-finger</keyword>
<evidence type="ECO:0000259" key="17">
    <source>
        <dbReference type="PROSITE" id="PS51194"/>
    </source>
</evidence>
<reference evidence="18" key="2">
    <citation type="submission" date="2023-05" db="EMBL/GenBank/DDBJ databases">
        <authorList>
            <person name="Schelkunov M.I."/>
        </authorList>
    </citation>
    <scope>NUCLEOTIDE SEQUENCE</scope>
    <source>
        <strain evidence="18">Hsosn_3</strain>
        <tissue evidence="18">Leaf</tissue>
    </source>
</reference>
<dbReference type="GO" id="GO:0000785">
    <property type="term" value="C:chromatin"/>
    <property type="evidence" value="ECO:0007669"/>
    <property type="project" value="TreeGrafter"/>
</dbReference>
<feature type="compositionally biased region" description="Basic and acidic residues" evidence="13">
    <location>
        <begin position="334"/>
        <end position="351"/>
    </location>
</feature>
<evidence type="ECO:0000313" key="19">
    <source>
        <dbReference type="Proteomes" id="UP001237642"/>
    </source>
</evidence>
<dbReference type="Pfam" id="PF00271">
    <property type="entry name" value="Helicase_C"/>
    <property type="match status" value="1"/>
</dbReference>
<evidence type="ECO:0000256" key="5">
    <source>
        <dbReference type="ARBA" id="ARBA00022741"/>
    </source>
</evidence>
<dbReference type="PANTHER" id="PTHR45623:SF28">
    <property type="entry name" value="PROTEIN CHROMATIN REMODELING 4"/>
    <property type="match status" value="1"/>
</dbReference>
<feature type="compositionally biased region" description="Basic and acidic residues" evidence="13">
    <location>
        <begin position="1610"/>
        <end position="1623"/>
    </location>
</feature>
<dbReference type="SMART" id="SM00487">
    <property type="entry name" value="DEXDc"/>
    <property type="match status" value="1"/>
</dbReference>
<comment type="similarity">
    <text evidence="2">Belongs to the SNF2/RAD54 helicase family.</text>
</comment>
<dbReference type="Gene3D" id="3.40.50.300">
    <property type="entry name" value="P-loop containing nucleotide triphosphate hydrolases"/>
    <property type="match status" value="1"/>
</dbReference>
<feature type="domain" description="Helicase ATP-binding" evidence="16">
    <location>
        <begin position="785"/>
        <end position="934"/>
    </location>
</feature>
<evidence type="ECO:0000259" key="16">
    <source>
        <dbReference type="PROSITE" id="PS51192"/>
    </source>
</evidence>
<dbReference type="Gene3D" id="3.40.50.10810">
    <property type="entry name" value="Tandem AAA-ATPase domain"/>
    <property type="match status" value="1"/>
</dbReference>
<dbReference type="GO" id="GO:0008270">
    <property type="term" value="F:zinc ion binding"/>
    <property type="evidence" value="ECO:0007669"/>
    <property type="project" value="UniProtKB-KW"/>
</dbReference>
<feature type="domain" description="Helicase C-terminal" evidence="17">
    <location>
        <begin position="1064"/>
        <end position="1223"/>
    </location>
</feature>
<dbReference type="InterPro" id="IPR038718">
    <property type="entry name" value="SNF2-like_sf"/>
</dbReference>
<dbReference type="InterPro" id="IPR019787">
    <property type="entry name" value="Znf_PHD-finger"/>
</dbReference>
<dbReference type="Pfam" id="PF00176">
    <property type="entry name" value="SNF2-rel_dom"/>
    <property type="match status" value="1"/>
</dbReference>
<dbReference type="SUPFAM" id="SSF52540">
    <property type="entry name" value="P-loop containing nucleoside triphosphate hydrolases"/>
    <property type="match status" value="2"/>
</dbReference>
<dbReference type="InterPro" id="IPR023780">
    <property type="entry name" value="Chromo_domain"/>
</dbReference>
<keyword evidence="3" id="KW-0479">Metal-binding</keyword>
<dbReference type="GO" id="GO:0042393">
    <property type="term" value="F:histone binding"/>
    <property type="evidence" value="ECO:0007669"/>
    <property type="project" value="TreeGrafter"/>
</dbReference>
<dbReference type="InterPro" id="IPR013083">
    <property type="entry name" value="Znf_RING/FYVE/PHD"/>
</dbReference>
<evidence type="ECO:0000259" key="15">
    <source>
        <dbReference type="PROSITE" id="PS50016"/>
    </source>
</evidence>
<dbReference type="InterPro" id="IPR049730">
    <property type="entry name" value="SNF2/RAD54-like_C"/>
</dbReference>
<keyword evidence="7" id="KW-0378">Hydrolase</keyword>
<protein>
    <submittedName>
        <fullName evidence="18">Chromatin remodeling complex subunit</fullName>
    </submittedName>
</protein>
<dbReference type="GO" id="GO:0003682">
    <property type="term" value="F:chromatin binding"/>
    <property type="evidence" value="ECO:0007669"/>
    <property type="project" value="TreeGrafter"/>
</dbReference>
<evidence type="ECO:0000256" key="10">
    <source>
        <dbReference type="ARBA" id="ARBA00023054"/>
    </source>
</evidence>
<comment type="subcellular location">
    <subcellularLocation>
        <location evidence="1">Nucleus</location>
    </subcellularLocation>
</comment>
<evidence type="ECO:0000259" key="14">
    <source>
        <dbReference type="PROSITE" id="PS50013"/>
    </source>
</evidence>
<reference evidence="18" key="1">
    <citation type="submission" date="2023-02" db="EMBL/GenBank/DDBJ databases">
        <title>Genome of toxic invasive species Heracleum sosnowskyi carries increased number of genes despite the absence of recent whole-genome duplications.</title>
        <authorList>
            <person name="Schelkunov M."/>
            <person name="Shtratnikova V."/>
            <person name="Makarenko M."/>
            <person name="Klepikova A."/>
            <person name="Omelchenko D."/>
            <person name="Novikova G."/>
            <person name="Obukhova E."/>
            <person name="Bogdanov V."/>
            <person name="Penin A."/>
            <person name="Logacheva M."/>
        </authorList>
    </citation>
    <scope>NUCLEOTIDE SEQUENCE</scope>
    <source>
        <strain evidence="18">Hsosn_3</strain>
        <tissue evidence="18">Leaf</tissue>
    </source>
</reference>
<dbReference type="CDD" id="cd18660">
    <property type="entry name" value="CD1_tandem"/>
    <property type="match status" value="1"/>
</dbReference>
<dbReference type="FunFam" id="3.40.50.300:FF:000607">
    <property type="entry name" value="chromodomain-helicase-DNA-binding protein 1-like isoform X1"/>
    <property type="match status" value="1"/>
</dbReference>
<dbReference type="SMART" id="SM00490">
    <property type="entry name" value="HELICc"/>
    <property type="match status" value="1"/>
</dbReference>
<dbReference type="GO" id="GO:0005524">
    <property type="term" value="F:ATP binding"/>
    <property type="evidence" value="ECO:0007669"/>
    <property type="project" value="UniProtKB-KW"/>
</dbReference>
<feature type="region of interest" description="Disordered" evidence="13">
    <location>
        <begin position="22"/>
        <end position="57"/>
    </location>
</feature>
<evidence type="ECO:0000313" key="18">
    <source>
        <dbReference type="EMBL" id="KAK1375721.1"/>
    </source>
</evidence>
<dbReference type="InterPro" id="IPR014001">
    <property type="entry name" value="Helicase_ATP-bd"/>
</dbReference>
<dbReference type="InterPro" id="IPR009057">
    <property type="entry name" value="Homeodomain-like_sf"/>
</dbReference>
<dbReference type="InterPro" id="IPR016197">
    <property type="entry name" value="Chromo-like_dom_sf"/>
</dbReference>
<dbReference type="InterPro" id="IPR019786">
    <property type="entry name" value="Zinc_finger_PHD-type_CS"/>
</dbReference>
<name>A0AAD8MJJ1_9APIA</name>
<dbReference type="InterPro" id="IPR027417">
    <property type="entry name" value="P-loop_NTPase"/>
</dbReference>
<dbReference type="InterPro" id="IPR000330">
    <property type="entry name" value="SNF2_N"/>
</dbReference>
<evidence type="ECO:0000256" key="4">
    <source>
        <dbReference type="ARBA" id="ARBA00022737"/>
    </source>
</evidence>
<dbReference type="PROSITE" id="PS50016">
    <property type="entry name" value="ZF_PHD_2"/>
    <property type="match status" value="1"/>
</dbReference>
<dbReference type="GO" id="GO:0005634">
    <property type="term" value="C:nucleus"/>
    <property type="evidence" value="ECO:0007669"/>
    <property type="project" value="UniProtKB-SubCell"/>
</dbReference>
<feature type="compositionally biased region" description="Basic residues" evidence="13">
    <location>
        <begin position="2117"/>
        <end position="2128"/>
    </location>
</feature>
<feature type="compositionally biased region" description="Basic and acidic residues" evidence="13">
    <location>
        <begin position="1241"/>
        <end position="1252"/>
    </location>
</feature>
<dbReference type="GO" id="GO:0140658">
    <property type="term" value="F:ATP-dependent chromatin remodeler activity"/>
    <property type="evidence" value="ECO:0007669"/>
    <property type="project" value="TreeGrafter"/>
</dbReference>
<dbReference type="GO" id="GO:0003677">
    <property type="term" value="F:DNA binding"/>
    <property type="evidence" value="ECO:0007669"/>
    <property type="project" value="TreeGrafter"/>
</dbReference>
<feature type="compositionally biased region" description="Basic and acidic residues" evidence="13">
    <location>
        <begin position="2288"/>
        <end position="2324"/>
    </location>
</feature>
<dbReference type="PROSITE" id="PS01359">
    <property type="entry name" value="ZF_PHD_1"/>
    <property type="match status" value="1"/>
</dbReference>
<dbReference type="Pfam" id="PF00628">
    <property type="entry name" value="PHD"/>
    <property type="match status" value="1"/>
</dbReference>
<feature type="domain" description="PHD-type" evidence="15">
    <location>
        <begin position="74"/>
        <end position="121"/>
    </location>
</feature>
<feature type="region of interest" description="Disordered" evidence="13">
    <location>
        <begin position="1233"/>
        <end position="1252"/>
    </location>
</feature>